<gene>
    <name evidence="6" type="ORF">KQP761_LOCUS37996</name>
</gene>
<evidence type="ECO:0000256" key="2">
    <source>
        <dbReference type="ARBA" id="ARBA00022679"/>
    </source>
</evidence>
<accession>A0A816H689</accession>
<dbReference type="CDD" id="cd07990">
    <property type="entry name" value="LPLAT_LCLAT1-like"/>
    <property type="match status" value="1"/>
</dbReference>
<dbReference type="GO" id="GO:0003841">
    <property type="term" value="F:1-acylglycerol-3-phosphate O-acyltransferase activity"/>
    <property type="evidence" value="ECO:0007669"/>
    <property type="project" value="TreeGrafter"/>
</dbReference>
<evidence type="ECO:0000256" key="3">
    <source>
        <dbReference type="ARBA" id="ARBA00023315"/>
    </source>
</evidence>
<keyword evidence="4" id="KW-0472">Membrane</keyword>
<evidence type="ECO:0000259" key="5">
    <source>
        <dbReference type="SMART" id="SM00563"/>
    </source>
</evidence>
<dbReference type="GO" id="GO:0012505">
    <property type="term" value="C:endomembrane system"/>
    <property type="evidence" value="ECO:0007669"/>
    <property type="project" value="TreeGrafter"/>
</dbReference>
<organism evidence="6 7">
    <name type="scientific">Rotaria magnacalcarata</name>
    <dbReference type="NCBI Taxonomy" id="392030"/>
    <lineage>
        <taxon>Eukaryota</taxon>
        <taxon>Metazoa</taxon>
        <taxon>Spiralia</taxon>
        <taxon>Gnathifera</taxon>
        <taxon>Rotifera</taxon>
        <taxon>Eurotatoria</taxon>
        <taxon>Bdelloidea</taxon>
        <taxon>Philodinida</taxon>
        <taxon>Philodinidae</taxon>
        <taxon>Rotaria</taxon>
    </lineage>
</organism>
<keyword evidence="2" id="KW-0808">Transferase</keyword>
<feature type="transmembrane region" description="Helical" evidence="4">
    <location>
        <begin position="298"/>
        <end position="318"/>
    </location>
</feature>
<evidence type="ECO:0000256" key="4">
    <source>
        <dbReference type="SAM" id="Phobius"/>
    </source>
</evidence>
<dbReference type="PANTHER" id="PTHR10983:SF24">
    <property type="entry name" value="1-ACYLGLYCEROL-3-PHOSPHATE O-ACYLTRANSFERASE 3, ISOFORM E-RELATED"/>
    <property type="match status" value="1"/>
</dbReference>
<dbReference type="Pfam" id="PF01553">
    <property type="entry name" value="Acyltransferase"/>
    <property type="match status" value="1"/>
</dbReference>
<dbReference type="EMBL" id="CAJNOW010021527">
    <property type="protein sequence ID" value="CAF1684561.1"/>
    <property type="molecule type" value="Genomic_DNA"/>
</dbReference>
<evidence type="ECO:0000256" key="1">
    <source>
        <dbReference type="ARBA" id="ARBA00008655"/>
    </source>
</evidence>
<evidence type="ECO:0000313" key="6">
    <source>
        <dbReference type="EMBL" id="CAF1684561.1"/>
    </source>
</evidence>
<feature type="domain" description="Phospholipid/glycerol acyltransferase" evidence="5">
    <location>
        <begin position="90"/>
        <end position="207"/>
    </location>
</feature>
<keyword evidence="4" id="KW-0812">Transmembrane</keyword>
<comment type="caution">
    <text evidence="6">The sequence shown here is derived from an EMBL/GenBank/DDBJ whole genome shotgun (WGS) entry which is preliminary data.</text>
</comment>
<dbReference type="InterPro" id="IPR032098">
    <property type="entry name" value="Acyltransf_C"/>
</dbReference>
<reference evidence="6" key="1">
    <citation type="submission" date="2021-02" db="EMBL/GenBank/DDBJ databases">
        <authorList>
            <person name="Nowell W R."/>
        </authorList>
    </citation>
    <scope>NUCLEOTIDE SEQUENCE</scope>
</reference>
<dbReference type="SMART" id="SM00563">
    <property type="entry name" value="PlsC"/>
    <property type="match status" value="1"/>
</dbReference>
<feature type="transmembrane region" description="Helical" evidence="4">
    <location>
        <begin position="270"/>
        <end position="292"/>
    </location>
</feature>
<dbReference type="Pfam" id="PF16076">
    <property type="entry name" value="Acyltransf_C"/>
    <property type="match status" value="1"/>
</dbReference>
<sequence length="336" mass="39290">MHIYNEFKSSFISIAFIGYIFFVSGLIINFLQLCSCIIWPFNKELYRKVNCYLALGIWSQFTFLAQWWSQSDCVLYINPDDLEKIRKEHAIVIMNHKYDIDWLAGWIICQRLGIMQGSKIVGKQSLKLVPIVGWCWIFTESIFLRRIWESDRETLVKDLRKILANYPENYFFNFLLFCEVTGIYDLTVGFKNNGAEPTFLSILKGRSCQAEMFIRRIPISEIPKDTQGCSDWVHKLYGEKDKIYDYFVRHDTFEGNGINRVTIPRNYYDLLIQLGWVIIVGIPSICYLTKFLWTSSLIAQFIFLILIILAPIGVRAMIAVTETERGSQYGETQKEN</sequence>
<dbReference type="PANTHER" id="PTHR10983">
    <property type="entry name" value="1-ACYLGLYCEROL-3-PHOSPHATE ACYLTRANSFERASE-RELATED"/>
    <property type="match status" value="1"/>
</dbReference>
<keyword evidence="4" id="KW-1133">Transmembrane helix</keyword>
<name>A0A816H689_9BILA</name>
<dbReference type="AlphaFoldDB" id="A0A816H689"/>
<proteinExistence type="inferred from homology"/>
<feature type="transmembrane region" description="Helical" evidence="4">
    <location>
        <begin position="12"/>
        <end position="39"/>
    </location>
</feature>
<protein>
    <recommendedName>
        <fullName evidence="5">Phospholipid/glycerol acyltransferase domain-containing protein</fullName>
    </recommendedName>
</protein>
<dbReference type="OrthoDB" id="189226at2759"/>
<comment type="similarity">
    <text evidence="1">Belongs to the 1-acyl-sn-glycerol-3-phosphate acyltransferase family.</text>
</comment>
<dbReference type="InterPro" id="IPR002123">
    <property type="entry name" value="Plipid/glycerol_acylTrfase"/>
</dbReference>
<keyword evidence="3" id="KW-0012">Acyltransferase</keyword>
<dbReference type="Proteomes" id="UP000663834">
    <property type="component" value="Unassembled WGS sequence"/>
</dbReference>
<evidence type="ECO:0000313" key="7">
    <source>
        <dbReference type="Proteomes" id="UP000663834"/>
    </source>
</evidence>